<dbReference type="EMBL" id="VWRR01000001">
    <property type="protein sequence ID" value="KAF6005076.1"/>
    <property type="molecule type" value="Genomic_DNA"/>
</dbReference>
<dbReference type="AlphaFoldDB" id="A0A7J7IPN0"/>
<dbReference type="Proteomes" id="UP000530660">
    <property type="component" value="Unassembled WGS sequence"/>
</dbReference>
<dbReference type="Gene3D" id="2.160.10.10">
    <property type="entry name" value="Hexapeptide repeat proteins"/>
    <property type="match status" value="1"/>
</dbReference>
<keyword evidence="5" id="KW-1185">Reference proteome</keyword>
<dbReference type="Pfam" id="PF00483">
    <property type="entry name" value="NTP_transferase"/>
    <property type="match status" value="1"/>
</dbReference>
<dbReference type="InterPro" id="IPR050486">
    <property type="entry name" value="Mannose-1P_guanyltransferase"/>
</dbReference>
<dbReference type="Pfam" id="PF25087">
    <property type="entry name" value="GMPPB_C"/>
    <property type="match status" value="1"/>
</dbReference>
<proteinExistence type="inferred from homology"/>
<gene>
    <name evidence="4" type="ORF">F1559_000047</name>
</gene>
<evidence type="ECO:0000313" key="4">
    <source>
        <dbReference type="EMBL" id="KAF6005076.1"/>
    </source>
</evidence>
<evidence type="ECO:0000313" key="5">
    <source>
        <dbReference type="Proteomes" id="UP000530660"/>
    </source>
</evidence>
<dbReference type="InterPro" id="IPR005835">
    <property type="entry name" value="NTP_transferase_dom"/>
</dbReference>
<name>A0A7J7IPN0_9RHOD</name>
<dbReference type="OrthoDB" id="285674at2759"/>
<sequence length="435" mass="47594">MSAKGVILVGGGSKGTRFRPLSFDLPKPLIPIAGKPMILHHLEHLAQVPGLDEVILLGFYDEHMFSDFVANTSKHLGITVRYLREAAALGTAGGIWRYRDAIQSGSPEALFILHCDVASSFPLNDMLAFHRQHGKPLTVLAKTVPPSGDARAYGCMVKHSETYELLHYVEKPETWVSNLINCGIYVAETNSFYALLDKTCSERSRWSVIDSSGNLSSTNLGESDCSHIRLEQDIIMQYEGRKTVYVYEHDDFWCQIKEPAAALLASKLYLEHYAKSQPNILADYAYRPEVLVPRLYSSTSDDFGRGSVTMGSATPTFVGPVFVHSTARIAAGAKIGPNVSIGAGCVVGTGARLFHCIVLEDCVIREHALVANSIIGWSSVIGPWARVEGDGVERERRQISVLGSHVECEGGVVVRNSIVLPHKTLTTSASERIIL</sequence>
<comment type="caution">
    <text evidence="4">The sequence shown here is derived from an EMBL/GenBank/DDBJ whole genome shotgun (WGS) entry which is preliminary data.</text>
</comment>
<reference evidence="4 5" key="1">
    <citation type="journal article" date="2020" name="J. Phycol.">
        <title>Comparative genome analysis reveals Cyanidiococcus gen. nov., a new extremophilic red algal genus sister to Cyanidioschyzon (Cyanidioschyzonaceae, Rhodophyta).</title>
        <authorList>
            <person name="Liu S.-L."/>
            <person name="Chiang Y.-R."/>
            <person name="Yoon H.S."/>
            <person name="Fu H.-Y."/>
        </authorList>
    </citation>
    <scope>NUCLEOTIDE SEQUENCE [LARGE SCALE GENOMIC DNA]</scope>
    <source>
        <strain evidence="4 5">THAL066</strain>
    </source>
</reference>
<comment type="similarity">
    <text evidence="1">Belongs to the transferase hexapeptide repeat family.</text>
</comment>
<dbReference type="PANTHER" id="PTHR22572">
    <property type="entry name" value="SUGAR-1-PHOSPHATE GUANYL TRANSFERASE"/>
    <property type="match status" value="1"/>
</dbReference>
<feature type="domain" description="Nucleotidyl transferase" evidence="2">
    <location>
        <begin position="4"/>
        <end position="197"/>
    </location>
</feature>
<feature type="domain" description="Mannose-1-phosphate guanyltransferase C-terminal" evidence="3">
    <location>
        <begin position="318"/>
        <end position="433"/>
    </location>
</feature>
<accession>A0A7J7IPN0</accession>
<dbReference type="InterPro" id="IPR056729">
    <property type="entry name" value="GMPPB_C"/>
</dbReference>
<dbReference type="Gene3D" id="3.90.550.10">
    <property type="entry name" value="Spore Coat Polysaccharide Biosynthesis Protein SpsA, Chain A"/>
    <property type="match status" value="1"/>
</dbReference>
<dbReference type="InterPro" id="IPR029044">
    <property type="entry name" value="Nucleotide-diphossugar_trans"/>
</dbReference>
<protein>
    <submittedName>
        <fullName evidence="4">Uncharacterized protein</fullName>
    </submittedName>
</protein>
<evidence type="ECO:0000259" key="2">
    <source>
        <dbReference type="Pfam" id="PF00483"/>
    </source>
</evidence>
<dbReference type="SUPFAM" id="SSF53448">
    <property type="entry name" value="Nucleotide-diphospho-sugar transferases"/>
    <property type="match status" value="1"/>
</dbReference>
<evidence type="ECO:0000256" key="1">
    <source>
        <dbReference type="ARBA" id="ARBA00007274"/>
    </source>
</evidence>
<organism evidence="4 5">
    <name type="scientific">Cyanidiococcus yangmingshanensis</name>
    <dbReference type="NCBI Taxonomy" id="2690220"/>
    <lineage>
        <taxon>Eukaryota</taxon>
        <taxon>Rhodophyta</taxon>
        <taxon>Bangiophyceae</taxon>
        <taxon>Cyanidiales</taxon>
        <taxon>Cyanidiaceae</taxon>
        <taxon>Cyanidiococcus</taxon>
    </lineage>
</organism>
<evidence type="ECO:0000259" key="3">
    <source>
        <dbReference type="Pfam" id="PF25087"/>
    </source>
</evidence>